<gene>
    <name evidence="1" type="ORF">DI628_03095</name>
</gene>
<reference evidence="1 2" key="1">
    <citation type="journal article" date="2017" name="Nat. Commun.">
        <title>In situ click chemistry generation of cyclooxygenase-2 inhibitors.</title>
        <authorList>
            <person name="Bhardwaj A."/>
            <person name="Kaur J."/>
            <person name="Wuest M."/>
            <person name="Wuest F."/>
        </authorList>
    </citation>
    <scope>NUCLEOTIDE SEQUENCE [LARGE SCALE GENOMIC DNA]</scope>
    <source>
        <strain evidence="1">S2_018_000_R2_106</strain>
    </source>
</reference>
<accession>A0A6N4RD28</accession>
<evidence type="ECO:0000313" key="1">
    <source>
        <dbReference type="EMBL" id="TKW61627.1"/>
    </source>
</evidence>
<dbReference type="AlphaFoldDB" id="A0A6N4RD28"/>
<proteinExistence type="predicted"/>
<organism evidence="1 2">
    <name type="scientific">Blastochloris viridis</name>
    <name type="common">Rhodopseudomonas viridis</name>
    <dbReference type="NCBI Taxonomy" id="1079"/>
    <lineage>
        <taxon>Bacteria</taxon>
        <taxon>Pseudomonadati</taxon>
        <taxon>Pseudomonadota</taxon>
        <taxon>Alphaproteobacteria</taxon>
        <taxon>Hyphomicrobiales</taxon>
        <taxon>Blastochloridaceae</taxon>
        <taxon>Blastochloris</taxon>
    </lineage>
</organism>
<evidence type="ECO:0000313" key="2">
    <source>
        <dbReference type="Proteomes" id="UP000320948"/>
    </source>
</evidence>
<sequence length="170" mass="19103">METLENRTLTGVDAIALAGNKLGEAMREFMVRMGLPVADKAAEGQPCGRVKMCLASTGRDAAWFHKPHVSFENVPDEKKASAEELCKHILNDIERMVRKSEHGSHRLVSVQLECVCIDGRMFAHPPGMKDLHILIGRTFGDGYRFMDDRAKLMKWLNDCDMKPYSRKVAA</sequence>
<protein>
    <submittedName>
        <fullName evidence="1">Uncharacterized protein</fullName>
    </submittedName>
</protein>
<dbReference type="EMBL" id="VAFM01000001">
    <property type="protein sequence ID" value="TKW61627.1"/>
    <property type="molecule type" value="Genomic_DNA"/>
</dbReference>
<comment type="caution">
    <text evidence="1">The sequence shown here is derived from an EMBL/GenBank/DDBJ whole genome shotgun (WGS) entry which is preliminary data.</text>
</comment>
<dbReference type="Proteomes" id="UP000320948">
    <property type="component" value="Unassembled WGS sequence"/>
</dbReference>
<name>A0A6N4RD28_BLAVI</name>